<evidence type="ECO:0000313" key="7">
    <source>
        <dbReference type="Proteomes" id="UP000092578"/>
    </source>
</evidence>
<evidence type="ECO:0000256" key="3">
    <source>
        <dbReference type="ARBA" id="ARBA00022729"/>
    </source>
</evidence>
<dbReference type="GO" id="GO:0019808">
    <property type="term" value="F:polyamine binding"/>
    <property type="evidence" value="ECO:0007669"/>
    <property type="project" value="InterPro"/>
</dbReference>
<reference evidence="7" key="1">
    <citation type="submission" date="2016-05" db="EMBL/GenBank/DDBJ databases">
        <authorList>
            <person name="Liu B."/>
            <person name="Wang J."/>
            <person name="Zhu Y."/>
            <person name="Liu G."/>
            <person name="Chen Q."/>
            <person name="Chen Z."/>
            <person name="Lan J."/>
            <person name="Che J."/>
            <person name="Ge C."/>
            <person name="Shi H."/>
            <person name="Pan Z."/>
            <person name="Liu X."/>
        </authorList>
    </citation>
    <scope>NUCLEOTIDE SEQUENCE [LARGE SCALE GENOMIC DNA]</scope>
    <source>
        <strain evidence="7">FJAT-27215</strain>
    </source>
</reference>
<dbReference type="InterPro" id="IPR006059">
    <property type="entry name" value="SBP"/>
</dbReference>
<dbReference type="Gene3D" id="3.40.190.10">
    <property type="entry name" value="Periplasmic binding protein-like II"/>
    <property type="match status" value="2"/>
</dbReference>
<dbReference type="PRINTS" id="PR00909">
    <property type="entry name" value="SPERMDNBNDNG"/>
</dbReference>
<dbReference type="SUPFAM" id="SSF53850">
    <property type="entry name" value="Periplasmic binding protein-like II"/>
    <property type="match status" value="1"/>
</dbReference>
<keyword evidence="2" id="KW-0813">Transport</keyword>
<evidence type="ECO:0000256" key="2">
    <source>
        <dbReference type="ARBA" id="ARBA00022448"/>
    </source>
</evidence>
<dbReference type="Pfam" id="PF13416">
    <property type="entry name" value="SBP_bac_8"/>
    <property type="match status" value="1"/>
</dbReference>
<feature type="binding site" evidence="5">
    <location>
        <position position="33"/>
    </location>
    <ligand>
        <name>spermidine</name>
        <dbReference type="ChEBI" id="CHEBI:57834"/>
    </ligand>
</feature>
<organism evidence="6 7">
    <name type="scientific">Pseudobacillus wudalianchiensis</name>
    <dbReference type="NCBI Taxonomy" id="1743143"/>
    <lineage>
        <taxon>Bacteria</taxon>
        <taxon>Bacillati</taxon>
        <taxon>Bacillota</taxon>
        <taxon>Bacilli</taxon>
        <taxon>Bacillales</taxon>
        <taxon>Bacillaceae</taxon>
        <taxon>Pseudobacillus</taxon>
    </lineage>
</organism>
<sequence length="339" mass="38086">MLILASFIMSGCGSEATTDSSDEKVLNVFNWAEYLPKKVIKDFEQETGIKVNYGTYSSNEEMFAKLNTGQGQYDLAVASLYYVDVLIKEGLVEEIDQGKIPNVKNIGEEFLGKDADPEDKYSVPYLWGEELIVMNTDLVDKKVTSIKDLLDPQFKNSLVILDDPRTVIGSALAVLGYSPNSTNEKEIEEAGKWLKKLKPNIKVFDSDNAKALLASGEVKGGIVYGAEASLAIRENKAIEKIYPKEFLSLWQDNFVIPKGAKHKENALKFIDYILRPEVSKEIVMDYPYANPNTEAVKLLPEDIRKEIDIPEEEAKRGTHMKDVGEATVIYDRIWAELKQ</sequence>
<dbReference type="InterPro" id="IPR001188">
    <property type="entry name" value="Sperm_putr-bd"/>
</dbReference>
<dbReference type="GO" id="GO:0015846">
    <property type="term" value="P:polyamine transport"/>
    <property type="evidence" value="ECO:0007669"/>
    <property type="project" value="InterPro"/>
</dbReference>
<comment type="subcellular location">
    <subcellularLocation>
        <location evidence="1">Periplasm</location>
    </subcellularLocation>
</comment>
<dbReference type="PANTHER" id="PTHR30222">
    <property type="entry name" value="SPERMIDINE/PUTRESCINE-BINDING PERIPLASMIC PROTEIN"/>
    <property type="match status" value="1"/>
</dbReference>
<dbReference type="AlphaFoldDB" id="A0A1B9B773"/>
<gene>
    <name evidence="6" type="ORF">A8F95_19235</name>
</gene>
<accession>A0A1B9B773</accession>
<dbReference type="PIRSF" id="PIRSF019574">
    <property type="entry name" value="Periplasmic_polyamine_BP"/>
    <property type="match status" value="1"/>
</dbReference>
<dbReference type="Proteomes" id="UP000092578">
    <property type="component" value="Unassembled WGS sequence"/>
</dbReference>
<name>A0A1B9B773_9BACI</name>
<comment type="caution">
    <text evidence="6">The sequence shown here is derived from an EMBL/GenBank/DDBJ whole genome shotgun (WGS) entry which is preliminary data.</text>
</comment>
<dbReference type="CDD" id="cd13590">
    <property type="entry name" value="PBP2_PotD_PotF_like"/>
    <property type="match status" value="1"/>
</dbReference>
<dbReference type="PANTHER" id="PTHR30222:SF17">
    <property type="entry name" value="SPERMIDINE_PUTRESCINE-BINDING PERIPLASMIC PROTEIN"/>
    <property type="match status" value="1"/>
</dbReference>
<evidence type="ECO:0000256" key="4">
    <source>
        <dbReference type="ARBA" id="ARBA00022764"/>
    </source>
</evidence>
<proteinExistence type="predicted"/>
<evidence type="ECO:0000313" key="6">
    <source>
        <dbReference type="EMBL" id="OCA91928.1"/>
    </source>
</evidence>
<protein>
    <submittedName>
        <fullName evidence="6">ABC transporter permease</fullName>
    </submittedName>
</protein>
<keyword evidence="7" id="KW-1185">Reference proteome</keyword>
<keyword evidence="4" id="KW-0574">Periplasm</keyword>
<keyword evidence="3" id="KW-0732">Signal</keyword>
<dbReference type="EMBL" id="MAYT01000004">
    <property type="protein sequence ID" value="OCA91928.1"/>
    <property type="molecule type" value="Genomic_DNA"/>
</dbReference>
<dbReference type="GO" id="GO:0042597">
    <property type="term" value="C:periplasmic space"/>
    <property type="evidence" value="ECO:0007669"/>
    <property type="project" value="UniProtKB-SubCell"/>
</dbReference>
<evidence type="ECO:0000256" key="1">
    <source>
        <dbReference type="ARBA" id="ARBA00004418"/>
    </source>
</evidence>
<evidence type="ECO:0000256" key="5">
    <source>
        <dbReference type="PIRSR" id="PIRSR019574-1"/>
    </source>
</evidence>
<feature type="binding site" evidence="5">
    <location>
        <position position="81"/>
    </location>
    <ligand>
        <name>spermidine</name>
        <dbReference type="ChEBI" id="CHEBI:57834"/>
    </ligand>
</feature>